<dbReference type="Proteomes" id="UP001141552">
    <property type="component" value="Unassembled WGS sequence"/>
</dbReference>
<dbReference type="AlphaFoldDB" id="A0A9Q0F3R6"/>
<evidence type="ECO:0000256" key="2">
    <source>
        <dbReference type="SAM" id="SignalP"/>
    </source>
</evidence>
<reference evidence="4" key="1">
    <citation type="submission" date="2022-02" db="EMBL/GenBank/DDBJ databases">
        <authorList>
            <person name="Henning P.M."/>
            <person name="McCubbin A.G."/>
            <person name="Shore J.S."/>
        </authorList>
    </citation>
    <scope>NUCLEOTIDE SEQUENCE</scope>
    <source>
        <strain evidence="4">F60SS</strain>
        <tissue evidence="4">Leaves</tissue>
    </source>
</reference>
<organism evidence="4 5">
    <name type="scientific">Turnera subulata</name>
    <dbReference type="NCBI Taxonomy" id="218843"/>
    <lineage>
        <taxon>Eukaryota</taxon>
        <taxon>Viridiplantae</taxon>
        <taxon>Streptophyta</taxon>
        <taxon>Embryophyta</taxon>
        <taxon>Tracheophyta</taxon>
        <taxon>Spermatophyta</taxon>
        <taxon>Magnoliopsida</taxon>
        <taxon>eudicotyledons</taxon>
        <taxon>Gunneridae</taxon>
        <taxon>Pentapetalae</taxon>
        <taxon>rosids</taxon>
        <taxon>fabids</taxon>
        <taxon>Malpighiales</taxon>
        <taxon>Passifloraceae</taxon>
        <taxon>Turnera</taxon>
    </lineage>
</organism>
<dbReference type="OrthoDB" id="426718at2759"/>
<feature type="domain" description="Fungal lipase-type" evidence="3">
    <location>
        <begin position="102"/>
        <end position="264"/>
    </location>
</feature>
<gene>
    <name evidence="4" type="ORF">Tsubulata_009617</name>
</gene>
<evidence type="ECO:0000313" key="5">
    <source>
        <dbReference type="Proteomes" id="UP001141552"/>
    </source>
</evidence>
<sequence length="379" mass="42506">MGQKRWFLFAVVVLLIGFSCERELKVKHKHVDHLPIYNDTLARILVQYASAVYISDLTELFSWTCSRCSGSTEGFEIIELIVDVEHCLQGFVGVAKDLNAVVIAFRGTQEHSIQNWVEDLYWKQLDLNYPGMPDAMVHHGFFSAYHNTTIRPGVLRAVKRAMKYYGDLDIMVTGHSMGGAMAAFCGLDLISDDIVIAAIANRSCINAYLFGYSQVNHDAKSVQVMTFGQPRIGNAVFASYYDSLVPNTVRVTNDHDIVPHLPPYYSYFPSKTYHHFPREVWLHDIGFGSLVYTIEKVCDGSGEDPTCSRSVMGNSISDHLMYYGVELMGHSWRSCGIVMDSSTNDYGRRDLEGNIVLSRDPSSPILKLKTETNTGSNPL</sequence>
<name>A0A9Q0F3R6_9ROSI</name>
<keyword evidence="1" id="KW-0378">Hydrolase</keyword>
<dbReference type="GO" id="GO:0006629">
    <property type="term" value="P:lipid metabolic process"/>
    <property type="evidence" value="ECO:0007669"/>
    <property type="project" value="InterPro"/>
</dbReference>
<keyword evidence="5" id="KW-1185">Reference proteome</keyword>
<protein>
    <recommendedName>
        <fullName evidence="3">Fungal lipase-type domain-containing protein</fullName>
    </recommendedName>
</protein>
<dbReference type="GO" id="GO:0016787">
    <property type="term" value="F:hydrolase activity"/>
    <property type="evidence" value="ECO:0007669"/>
    <property type="project" value="UniProtKB-KW"/>
</dbReference>
<feature type="chain" id="PRO_5040429794" description="Fungal lipase-type domain-containing protein" evidence="2">
    <location>
        <begin position="22"/>
        <end position="379"/>
    </location>
</feature>
<proteinExistence type="predicted"/>
<dbReference type="Gene3D" id="3.40.50.1820">
    <property type="entry name" value="alpha/beta hydrolase"/>
    <property type="match status" value="1"/>
</dbReference>
<reference evidence="4" key="2">
    <citation type="journal article" date="2023" name="Plants (Basel)">
        <title>Annotation of the Turnera subulata (Passifloraceae) Draft Genome Reveals the S-Locus Evolved after the Divergence of Turneroideae from Passifloroideae in a Stepwise Manner.</title>
        <authorList>
            <person name="Henning P.M."/>
            <person name="Roalson E.H."/>
            <person name="Mir W."/>
            <person name="McCubbin A.G."/>
            <person name="Shore J.S."/>
        </authorList>
    </citation>
    <scope>NUCLEOTIDE SEQUENCE</scope>
    <source>
        <strain evidence="4">F60SS</strain>
    </source>
</reference>
<evidence type="ECO:0000256" key="1">
    <source>
        <dbReference type="ARBA" id="ARBA00022801"/>
    </source>
</evidence>
<dbReference type="InterPro" id="IPR051218">
    <property type="entry name" value="Sec_MonoDiacylglyc_Lipase"/>
</dbReference>
<dbReference type="PANTHER" id="PTHR45856">
    <property type="entry name" value="ALPHA/BETA-HYDROLASES SUPERFAMILY PROTEIN"/>
    <property type="match status" value="1"/>
</dbReference>
<dbReference type="Pfam" id="PF01764">
    <property type="entry name" value="Lipase_3"/>
    <property type="match status" value="1"/>
</dbReference>
<accession>A0A9Q0F3R6</accession>
<dbReference type="SUPFAM" id="SSF53474">
    <property type="entry name" value="alpha/beta-Hydrolases"/>
    <property type="match status" value="1"/>
</dbReference>
<keyword evidence="2" id="KW-0732">Signal</keyword>
<feature type="signal peptide" evidence="2">
    <location>
        <begin position="1"/>
        <end position="21"/>
    </location>
</feature>
<dbReference type="PROSITE" id="PS51257">
    <property type="entry name" value="PROKAR_LIPOPROTEIN"/>
    <property type="match status" value="1"/>
</dbReference>
<evidence type="ECO:0000313" key="4">
    <source>
        <dbReference type="EMBL" id="KAJ4823086.1"/>
    </source>
</evidence>
<dbReference type="InterPro" id="IPR002921">
    <property type="entry name" value="Fungal_lipase-type"/>
</dbReference>
<dbReference type="InterPro" id="IPR029058">
    <property type="entry name" value="AB_hydrolase_fold"/>
</dbReference>
<dbReference type="PANTHER" id="PTHR45856:SF11">
    <property type="entry name" value="FUNGAL LIPASE-LIKE DOMAIN-CONTAINING PROTEIN"/>
    <property type="match status" value="1"/>
</dbReference>
<comment type="caution">
    <text evidence="4">The sequence shown here is derived from an EMBL/GenBank/DDBJ whole genome shotgun (WGS) entry which is preliminary data.</text>
</comment>
<evidence type="ECO:0000259" key="3">
    <source>
        <dbReference type="Pfam" id="PF01764"/>
    </source>
</evidence>
<dbReference type="CDD" id="cd00519">
    <property type="entry name" value="Lipase_3"/>
    <property type="match status" value="1"/>
</dbReference>
<dbReference type="EMBL" id="JAKUCV010007524">
    <property type="protein sequence ID" value="KAJ4823086.1"/>
    <property type="molecule type" value="Genomic_DNA"/>
</dbReference>